<feature type="compositionally biased region" description="Acidic residues" evidence="1">
    <location>
        <begin position="240"/>
        <end position="249"/>
    </location>
</feature>
<feature type="compositionally biased region" description="Basic and acidic residues" evidence="1">
    <location>
        <begin position="79"/>
        <end position="108"/>
    </location>
</feature>
<feature type="region of interest" description="Disordered" evidence="1">
    <location>
        <begin position="230"/>
        <end position="258"/>
    </location>
</feature>
<evidence type="ECO:0000256" key="1">
    <source>
        <dbReference type="SAM" id="MobiDB-lite"/>
    </source>
</evidence>
<protein>
    <submittedName>
        <fullName evidence="2">Uncharacterized protein</fullName>
    </submittedName>
</protein>
<feature type="region of interest" description="Disordered" evidence="1">
    <location>
        <begin position="398"/>
        <end position="425"/>
    </location>
</feature>
<name>A0A9P6MEF1_9FUNG</name>
<feature type="compositionally biased region" description="Basic and acidic residues" evidence="1">
    <location>
        <begin position="54"/>
        <end position="63"/>
    </location>
</feature>
<proteinExistence type="predicted"/>
<accession>A0A9P6MEF1</accession>
<evidence type="ECO:0000313" key="2">
    <source>
        <dbReference type="EMBL" id="KAF9994467.1"/>
    </source>
</evidence>
<gene>
    <name evidence="2" type="ORF">BGZ65_009899</name>
</gene>
<evidence type="ECO:0000313" key="3">
    <source>
        <dbReference type="Proteomes" id="UP000749646"/>
    </source>
</evidence>
<sequence>FPLKIIQMFSHGFPADWKEVLTRHFTAPSLDQEAPEADPREDTTTVDNLPLPEVRNELTREQSTDTPSLKCKELDEDNDSSREHIARDNDNSRRNKGEPTPRSDRDITPQKSTPIRDNSPLATHILQIEHVGSEIDGGSHTYAGTISSELNPSLDSPSPDSQTDRIYLQGNDVVGHDNTPTRNTLSNRQQDFDRNLGNPELGEDNALDQESTTNLHDRYLNKSDVIDDKETLAKGFPKDEGEEEEEEEDKVNQDNHRDVKAVLTNSIDRVLSREGVLGQQRQQRQQHPSTIFKSLTSISASSQSSIHDFGVLSTTSVGTGLNDDNLDSGASFAEGRRDPTMDVMALKDSVMTDAFFGNDSMALEQVSSLSIFGGDFTTSVRHGHATSEEDSISTSVNMDDMQQELPHDNDLLQLDALDQHDQPSP</sequence>
<organism evidence="2 3">
    <name type="scientific">Modicella reniformis</name>
    <dbReference type="NCBI Taxonomy" id="1440133"/>
    <lineage>
        <taxon>Eukaryota</taxon>
        <taxon>Fungi</taxon>
        <taxon>Fungi incertae sedis</taxon>
        <taxon>Mucoromycota</taxon>
        <taxon>Mortierellomycotina</taxon>
        <taxon>Mortierellomycetes</taxon>
        <taxon>Mortierellales</taxon>
        <taxon>Mortierellaceae</taxon>
        <taxon>Modicella</taxon>
    </lineage>
</organism>
<keyword evidence="3" id="KW-1185">Reference proteome</keyword>
<dbReference type="Proteomes" id="UP000749646">
    <property type="component" value="Unassembled WGS sequence"/>
</dbReference>
<feature type="region of interest" description="Disordered" evidence="1">
    <location>
        <begin position="136"/>
        <end position="215"/>
    </location>
</feature>
<dbReference type="EMBL" id="JAAAHW010001562">
    <property type="protein sequence ID" value="KAF9994467.1"/>
    <property type="molecule type" value="Genomic_DNA"/>
</dbReference>
<feature type="compositionally biased region" description="Polar residues" evidence="1">
    <location>
        <begin position="178"/>
        <end position="189"/>
    </location>
</feature>
<feature type="compositionally biased region" description="Low complexity" evidence="1">
    <location>
        <begin position="147"/>
        <end position="161"/>
    </location>
</feature>
<feature type="non-terminal residue" evidence="2">
    <location>
        <position position="425"/>
    </location>
</feature>
<feature type="compositionally biased region" description="Basic and acidic residues" evidence="1">
    <location>
        <begin position="230"/>
        <end position="239"/>
    </location>
</feature>
<feature type="region of interest" description="Disordered" evidence="1">
    <location>
        <begin position="28"/>
        <end position="120"/>
    </location>
</feature>
<reference evidence="2" key="1">
    <citation type="journal article" date="2020" name="Fungal Divers.">
        <title>Resolving the Mortierellaceae phylogeny through synthesis of multi-gene phylogenetics and phylogenomics.</title>
        <authorList>
            <person name="Vandepol N."/>
            <person name="Liber J."/>
            <person name="Desiro A."/>
            <person name="Na H."/>
            <person name="Kennedy M."/>
            <person name="Barry K."/>
            <person name="Grigoriev I.V."/>
            <person name="Miller A.N."/>
            <person name="O'Donnell K."/>
            <person name="Stajich J.E."/>
            <person name="Bonito G."/>
        </authorList>
    </citation>
    <scope>NUCLEOTIDE SEQUENCE</scope>
    <source>
        <strain evidence="2">MES-2147</strain>
    </source>
</reference>
<comment type="caution">
    <text evidence="2">The sequence shown here is derived from an EMBL/GenBank/DDBJ whole genome shotgun (WGS) entry which is preliminary data.</text>
</comment>
<feature type="non-terminal residue" evidence="2">
    <location>
        <position position="1"/>
    </location>
</feature>
<dbReference type="AlphaFoldDB" id="A0A9P6MEF1"/>